<proteinExistence type="predicted"/>
<accession>A0A2G4U7D9</accession>
<dbReference type="Pfam" id="PF07022">
    <property type="entry name" value="Phage_CI_repr"/>
    <property type="match status" value="1"/>
</dbReference>
<dbReference type="GO" id="GO:0051259">
    <property type="term" value="P:protein complex oligomerization"/>
    <property type="evidence" value="ECO:0007669"/>
    <property type="project" value="InterPro"/>
</dbReference>
<dbReference type="RefSeq" id="WP_099460413.1">
    <property type="nucleotide sequence ID" value="NZ_PEHN01000002.1"/>
</dbReference>
<sequence length="192" mass="21473">MRIDESKLNNIEILDRICDVYGFTQKIQLANHFEIAASSLSNRYKRGAISYDFVVHCTVETGVNANWLLTGEGEKYPASAESDNYMTMPKFTLSEGEFSHSDEIKLDIKFVSKHLISPQCVSIEGKTFIIETDSKLSDGSWLVDIEGMISIREITLLPAKRLHVAGGNVPFECSTDDIKMLGRVVGIYTEVN</sequence>
<comment type="caution">
    <text evidence="3">The sequence shown here is derived from an EMBL/GenBank/DDBJ whole genome shotgun (WGS) entry which is preliminary data.</text>
</comment>
<dbReference type="Gene3D" id="1.10.260.40">
    <property type="entry name" value="lambda repressor-like DNA-binding domains"/>
    <property type="match status" value="1"/>
</dbReference>
<dbReference type="EMBL" id="PEHN01000002">
    <property type="protein sequence ID" value="PHZ29150.1"/>
    <property type="molecule type" value="Genomic_DNA"/>
</dbReference>
<gene>
    <name evidence="3" type="ORF">CS533_02730</name>
</gene>
<evidence type="ECO:0000259" key="2">
    <source>
        <dbReference type="Pfam" id="PF16452"/>
    </source>
</evidence>
<protein>
    <submittedName>
        <fullName evidence="3">Phage repressor protein CI</fullName>
    </submittedName>
</protein>
<dbReference type="AlphaFoldDB" id="A0A2G4U7D9"/>
<dbReference type="InterPro" id="IPR032499">
    <property type="entry name" value="Phage_CI_C"/>
</dbReference>
<dbReference type="InterPro" id="IPR010982">
    <property type="entry name" value="Lambda_DNA-bd_dom_sf"/>
</dbReference>
<evidence type="ECO:0000259" key="1">
    <source>
        <dbReference type="Pfam" id="PF07022"/>
    </source>
</evidence>
<evidence type="ECO:0000313" key="4">
    <source>
        <dbReference type="Proteomes" id="UP000229378"/>
    </source>
</evidence>
<feature type="domain" description="Bacteriophage CI repressor N-terminal" evidence="1">
    <location>
        <begin position="13"/>
        <end position="76"/>
    </location>
</feature>
<reference evidence="3 4" key="1">
    <citation type="submission" date="2017-10" db="EMBL/GenBank/DDBJ databases">
        <authorList>
            <person name="Banno H."/>
            <person name="Chua N.-H."/>
        </authorList>
    </citation>
    <scope>NUCLEOTIDE SEQUENCE [LARGE SCALE GENOMIC DNA]</scope>
    <source>
        <strain evidence="3 4">SCPM-O-B-7607</strain>
    </source>
</reference>
<dbReference type="GO" id="GO:0003677">
    <property type="term" value="F:DNA binding"/>
    <property type="evidence" value="ECO:0007669"/>
    <property type="project" value="InterPro"/>
</dbReference>
<evidence type="ECO:0000313" key="3">
    <source>
        <dbReference type="EMBL" id="PHZ29150.1"/>
    </source>
</evidence>
<dbReference type="Pfam" id="PF16452">
    <property type="entry name" value="Phage_CI_C"/>
    <property type="match status" value="1"/>
</dbReference>
<dbReference type="Gene3D" id="2.10.109.10">
    <property type="entry name" value="Umud Fragment, subunit A"/>
    <property type="match status" value="1"/>
</dbReference>
<dbReference type="InterPro" id="IPR010744">
    <property type="entry name" value="Phage_CI_N"/>
</dbReference>
<feature type="domain" description="Bacteriophage CI repressor C-terminal" evidence="2">
    <location>
        <begin position="89"/>
        <end position="185"/>
    </location>
</feature>
<dbReference type="Proteomes" id="UP000229378">
    <property type="component" value="Unassembled WGS sequence"/>
</dbReference>
<dbReference type="GO" id="GO:0045892">
    <property type="term" value="P:negative regulation of DNA-templated transcription"/>
    <property type="evidence" value="ECO:0007669"/>
    <property type="project" value="InterPro"/>
</dbReference>
<organism evidence="3 4">
    <name type="scientific">Yersinia bercovieri</name>
    <dbReference type="NCBI Taxonomy" id="634"/>
    <lineage>
        <taxon>Bacteria</taxon>
        <taxon>Pseudomonadati</taxon>
        <taxon>Pseudomonadota</taxon>
        <taxon>Gammaproteobacteria</taxon>
        <taxon>Enterobacterales</taxon>
        <taxon>Yersiniaceae</taxon>
        <taxon>Yersinia</taxon>
    </lineage>
</organism>
<name>A0A2G4U7D9_YERBE</name>